<dbReference type="Proteomes" id="UP000005709">
    <property type="component" value="Unassembled WGS sequence"/>
</dbReference>
<accession>C8PFN9</accession>
<reference evidence="2 3" key="1">
    <citation type="submission" date="2009-07" db="EMBL/GenBank/DDBJ databases">
        <authorList>
            <person name="Madupu R."/>
            <person name="Sebastian Y."/>
            <person name="Durkin A.S."/>
            <person name="Torralba M."/>
            <person name="Methe B."/>
            <person name="Sutton G.G."/>
            <person name="Strausberg R.L."/>
            <person name="Nelson K.E."/>
        </authorList>
    </citation>
    <scope>NUCLEOTIDE SEQUENCE [LARGE SCALE GENOMIC DNA]</scope>
    <source>
        <strain evidence="2 3">RM3268</strain>
    </source>
</reference>
<evidence type="ECO:0000313" key="3">
    <source>
        <dbReference type="Proteomes" id="UP000005709"/>
    </source>
</evidence>
<dbReference type="RefSeq" id="WP_005870126.1">
    <property type="nucleotide sequence ID" value="NZ_ACYG01000017.1"/>
</dbReference>
<evidence type="ECO:0000256" key="1">
    <source>
        <dbReference type="SAM" id="MobiDB-lite"/>
    </source>
</evidence>
<protein>
    <submittedName>
        <fullName evidence="2">Uncharacterized protein</fullName>
    </submittedName>
</protein>
<proteinExistence type="predicted"/>
<name>C8PFN9_9BACT</name>
<evidence type="ECO:0000313" key="2">
    <source>
        <dbReference type="EMBL" id="EEV18351.1"/>
    </source>
</evidence>
<dbReference type="EMBL" id="ACYG01000017">
    <property type="protein sequence ID" value="EEV18351.1"/>
    <property type="molecule type" value="Genomic_DNA"/>
</dbReference>
<gene>
    <name evidence="2" type="ORF">CAMGR0001_0682</name>
</gene>
<dbReference type="AlphaFoldDB" id="C8PFN9"/>
<organism evidence="2 3">
    <name type="scientific">Campylobacter gracilis RM3268</name>
    <dbReference type="NCBI Taxonomy" id="553220"/>
    <lineage>
        <taxon>Bacteria</taxon>
        <taxon>Pseudomonadati</taxon>
        <taxon>Campylobacterota</taxon>
        <taxon>Epsilonproteobacteria</taxon>
        <taxon>Campylobacterales</taxon>
        <taxon>Campylobacteraceae</taxon>
        <taxon>Campylobacter</taxon>
    </lineage>
</organism>
<sequence length="53" mass="4946">MACALGAAREEGEAGAMGVTSGVFGTADAGGSGEVACADRPNETAGGSSRADV</sequence>
<feature type="region of interest" description="Disordered" evidence="1">
    <location>
        <begin position="1"/>
        <end position="53"/>
    </location>
</feature>
<keyword evidence="3" id="KW-1185">Reference proteome</keyword>
<comment type="caution">
    <text evidence="2">The sequence shown here is derived from an EMBL/GenBank/DDBJ whole genome shotgun (WGS) entry which is preliminary data.</text>
</comment>